<evidence type="ECO:0000313" key="7">
    <source>
        <dbReference type="EMBL" id="OBZ76643.1"/>
    </source>
</evidence>
<dbReference type="GO" id="GO:0005794">
    <property type="term" value="C:Golgi apparatus"/>
    <property type="evidence" value="ECO:0007669"/>
    <property type="project" value="TreeGrafter"/>
</dbReference>
<evidence type="ECO:0000256" key="5">
    <source>
        <dbReference type="SAM" id="MobiDB-lite"/>
    </source>
</evidence>
<dbReference type="InterPro" id="IPR019325">
    <property type="entry name" value="NEDD4/Bsd2"/>
</dbReference>
<organism evidence="7 8">
    <name type="scientific">Grifola frondosa</name>
    <name type="common">Maitake</name>
    <name type="synonym">Polyporus frondosus</name>
    <dbReference type="NCBI Taxonomy" id="5627"/>
    <lineage>
        <taxon>Eukaryota</taxon>
        <taxon>Fungi</taxon>
        <taxon>Dikarya</taxon>
        <taxon>Basidiomycota</taxon>
        <taxon>Agaricomycotina</taxon>
        <taxon>Agaricomycetes</taxon>
        <taxon>Polyporales</taxon>
        <taxon>Grifolaceae</taxon>
        <taxon>Grifola</taxon>
    </lineage>
</organism>
<dbReference type="GO" id="GO:0005783">
    <property type="term" value="C:endoplasmic reticulum"/>
    <property type="evidence" value="ECO:0007669"/>
    <property type="project" value="TreeGrafter"/>
</dbReference>
<dbReference type="STRING" id="5627.A0A1C7MID8"/>
<keyword evidence="3 6" id="KW-1133">Transmembrane helix</keyword>
<proteinExistence type="predicted"/>
<feature type="compositionally biased region" description="Pro residues" evidence="5">
    <location>
        <begin position="77"/>
        <end position="86"/>
    </location>
</feature>
<feature type="transmembrane region" description="Helical" evidence="6">
    <location>
        <begin position="339"/>
        <end position="360"/>
    </location>
</feature>
<reference evidence="7 8" key="1">
    <citation type="submission" date="2016-03" db="EMBL/GenBank/DDBJ databases">
        <title>Whole genome sequencing of Grifola frondosa 9006-11.</title>
        <authorList>
            <person name="Min B."/>
            <person name="Park H."/>
            <person name="Kim J.-G."/>
            <person name="Cho H."/>
            <person name="Oh Y.-L."/>
            <person name="Kong W.-S."/>
            <person name="Choi I.-G."/>
        </authorList>
    </citation>
    <scope>NUCLEOTIDE SEQUENCE [LARGE SCALE GENOMIC DNA]</scope>
    <source>
        <strain evidence="7 8">9006-11</strain>
    </source>
</reference>
<dbReference type="PANTHER" id="PTHR13396:SF5">
    <property type="entry name" value="NEDD4 FAMILY INTERACTING PROTEIN"/>
    <property type="match status" value="1"/>
</dbReference>
<feature type="compositionally biased region" description="Acidic residues" evidence="5">
    <location>
        <begin position="19"/>
        <end position="32"/>
    </location>
</feature>
<accession>A0A1C7MID8</accession>
<dbReference type="Pfam" id="PF10176">
    <property type="entry name" value="NEDD4_Bsd2"/>
    <property type="match status" value="1"/>
</dbReference>
<dbReference type="EMBL" id="LUGG01000003">
    <property type="protein sequence ID" value="OBZ76643.1"/>
    <property type="molecule type" value="Genomic_DNA"/>
</dbReference>
<gene>
    <name evidence="7" type="primary">BSD2_0</name>
    <name evidence="7" type="ORF">A0H81_04043</name>
</gene>
<comment type="caution">
    <text evidence="7">The sequence shown here is derived from an EMBL/GenBank/DDBJ whole genome shotgun (WGS) entry which is preliminary data.</text>
</comment>
<evidence type="ECO:0000256" key="1">
    <source>
        <dbReference type="ARBA" id="ARBA00004141"/>
    </source>
</evidence>
<feature type="transmembrane region" description="Helical" evidence="6">
    <location>
        <begin position="232"/>
        <end position="253"/>
    </location>
</feature>
<dbReference type="GO" id="GO:0016020">
    <property type="term" value="C:membrane"/>
    <property type="evidence" value="ECO:0007669"/>
    <property type="project" value="UniProtKB-SubCell"/>
</dbReference>
<protein>
    <submittedName>
        <fullName evidence="7">Metal homeostatis protein BSD2</fullName>
    </submittedName>
</protein>
<dbReference type="AlphaFoldDB" id="A0A1C7MID8"/>
<sequence>MSARYAPLPNPHTNPNAVDEMEAAFNDSDDDEDHRPLSTARNGYHSLPNAEPPAVQESIPAVPGAYDFENVDYDYTRPPPGSPPGPSSRALPNEFGNSNGLVPSFSSLDVQADAERGGWFRRTAVSILPTHYVRRWGLAPEVPNGAVGGGIGNDGVFANVTAKPTRPIRIQDGDETYLVPEEAQKDAPPSYATAQADAVPPYWETTIHAPSSANSPGEIIIDSLPTGSLFSFLWNMLVSISFQFVGFLLTYLLHTTHAAKLGSRAGLGITLIQYGFAMRGRDDLTGDQSDSWADPKPSFETAAEAEAYYRNLNATATAPVPSPTSDNAQFIVGDATTEWLSFLLMTVGWFILLTSLLGFWRVKRWERGILSSQQDVPPVPSQDQSQGPAIIRSFERLFGVQGLADGPFLRTSFGFPGAMQREVDEEVEQPSGAYILPLVPDDPDRNQQIARAVADEARLHQDLRSAGLL</sequence>
<keyword evidence="4 6" id="KW-0472">Membrane</keyword>
<dbReference type="GO" id="GO:0048471">
    <property type="term" value="C:perinuclear region of cytoplasm"/>
    <property type="evidence" value="ECO:0007669"/>
    <property type="project" value="TreeGrafter"/>
</dbReference>
<evidence type="ECO:0000256" key="2">
    <source>
        <dbReference type="ARBA" id="ARBA00022692"/>
    </source>
</evidence>
<dbReference type="CDD" id="cd22212">
    <property type="entry name" value="NDFIP-like"/>
    <property type="match status" value="1"/>
</dbReference>
<keyword evidence="2 6" id="KW-0812">Transmembrane</keyword>
<dbReference type="Proteomes" id="UP000092993">
    <property type="component" value="Unassembled WGS sequence"/>
</dbReference>
<dbReference type="GO" id="GO:0006511">
    <property type="term" value="P:ubiquitin-dependent protein catabolic process"/>
    <property type="evidence" value="ECO:0007669"/>
    <property type="project" value="TreeGrafter"/>
</dbReference>
<evidence type="ECO:0000256" key="6">
    <source>
        <dbReference type="SAM" id="Phobius"/>
    </source>
</evidence>
<dbReference type="GO" id="GO:0030001">
    <property type="term" value="P:metal ion transport"/>
    <property type="evidence" value="ECO:0007669"/>
    <property type="project" value="InterPro"/>
</dbReference>
<evidence type="ECO:0000256" key="3">
    <source>
        <dbReference type="ARBA" id="ARBA00022989"/>
    </source>
</evidence>
<name>A0A1C7MID8_GRIFR</name>
<dbReference type="GO" id="GO:0031398">
    <property type="term" value="P:positive regulation of protein ubiquitination"/>
    <property type="evidence" value="ECO:0007669"/>
    <property type="project" value="TreeGrafter"/>
</dbReference>
<feature type="region of interest" description="Disordered" evidence="5">
    <location>
        <begin position="1"/>
        <end position="96"/>
    </location>
</feature>
<dbReference type="PANTHER" id="PTHR13396">
    <property type="entry name" value="NEDD4 FAMILY INTERACTING PROTEIN 1/2"/>
    <property type="match status" value="1"/>
</dbReference>
<evidence type="ECO:0000313" key="8">
    <source>
        <dbReference type="Proteomes" id="UP000092993"/>
    </source>
</evidence>
<keyword evidence="8" id="KW-1185">Reference proteome</keyword>
<comment type="subcellular location">
    <subcellularLocation>
        <location evidence="1">Membrane</location>
        <topology evidence="1">Multi-pass membrane protein</topology>
    </subcellularLocation>
</comment>
<dbReference type="OMA" id="NVDYDYP"/>
<dbReference type="GO" id="GO:0007034">
    <property type="term" value="P:vacuolar transport"/>
    <property type="evidence" value="ECO:0007669"/>
    <property type="project" value="InterPro"/>
</dbReference>
<evidence type="ECO:0000256" key="4">
    <source>
        <dbReference type="ARBA" id="ARBA00023136"/>
    </source>
</evidence>
<dbReference type="OrthoDB" id="10003116at2759"/>